<dbReference type="HOGENOM" id="CLU_541718_0_0_11"/>
<feature type="transmembrane region" description="Helical" evidence="1">
    <location>
        <begin position="203"/>
        <end position="222"/>
    </location>
</feature>
<evidence type="ECO:0000313" key="2">
    <source>
        <dbReference type="EMBL" id="EHR59111.1"/>
    </source>
</evidence>
<accession>H5XCA7</accession>
<dbReference type="STRING" id="882082.SaccyDRAFT_0171"/>
<evidence type="ECO:0000256" key="1">
    <source>
        <dbReference type="SAM" id="Phobius"/>
    </source>
</evidence>
<feature type="transmembrane region" description="Helical" evidence="1">
    <location>
        <begin position="353"/>
        <end position="371"/>
    </location>
</feature>
<dbReference type="eggNOG" id="COG4346">
    <property type="taxonomic scope" value="Bacteria"/>
</dbReference>
<keyword evidence="1" id="KW-0812">Transmembrane</keyword>
<name>H5XCA7_9PSEU</name>
<evidence type="ECO:0008006" key="4">
    <source>
        <dbReference type="Google" id="ProtNLM"/>
    </source>
</evidence>
<proteinExistence type="predicted"/>
<feature type="transmembrane region" description="Helical" evidence="1">
    <location>
        <begin position="318"/>
        <end position="341"/>
    </location>
</feature>
<dbReference type="Proteomes" id="UP000002791">
    <property type="component" value="Chromosome"/>
</dbReference>
<organism evidence="2 3">
    <name type="scientific">Saccharomonospora cyanea NA-134</name>
    <dbReference type="NCBI Taxonomy" id="882082"/>
    <lineage>
        <taxon>Bacteria</taxon>
        <taxon>Bacillati</taxon>
        <taxon>Actinomycetota</taxon>
        <taxon>Actinomycetes</taxon>
        <taxon>Pseudonocardiales</taxon>
        <taxon>Pseudonocardiaceae</taxon>
        <taxon>Saccharomonospora</taxon>
    </lineage>
</organism>
<dbReference type="EMBL" id="CM001440">
    <property type="protein sequence ID" value="EHR59111.1"/>
    <property type="molecule type" value="Genomic_DNA"/>
</dbReference>
<feature type="transmembrane region" description="Helical" evidence="1">
    <location>
        <begin position="167"/>
        <end position="191"/>
    </location>
</feature>
<dbReference type="RefSeq" id="WP_005452710.1">
    <property type="nucleotide sequence ID" value="NZ_CM001440.1"/>
</dbReference>
<feature type="transmembrane region" description="Helical" evidence="1">
    <location>
        <begin position="292"/>
        <end position="312"/>
    </location>
</feature>
<reference evidence="2 3" key="1">
    <citation type="submission" date="2011-11" db="EMBL/GenBank/DDBJ databases">
        <title>The Noncontiguous Finished sequence of Saccharomonospora cyanea NA-134.</title>
        <authorList>
            <consortium name="US DOE Joint Genome Institute"/>
            <person name="Lucas S."/>
            <person name="Han J."/>
            <person name="Lapidus A."/>
            <person name="Cheng J.-F."/>
            <person name="Goodwin L."/>
            <person name="Pitluck S."/>
            <person name="Peters L."/>
            <person name="Ovchinnikova G."/>
            <person name="Lu M."/>
            <person name="Detter J.C."/>
            <person name="Han C."/>
            <person name="Tapia R."/>
            <person name="Land M."/>
            <person name="Hauser L."/>
            <person name="Kyrpides N."/>
            <person name="Ivanova N."/>
            <person name="Pagani I."/>
            <person name="Brambilla E.-M."/>
            <person name="Klenk H.-P."/>
            <person name="Woyke T."/>
        </authorList>
    </citation>
    <scope>NUCLEOTIDE SEQUENCE [LARGE SCALE GENOMIC DNA]</scope>
    <source>
        <strain evidence="2 3">NA-134</strain>
    </source>
</reference>
<dbReference type="AlphaFoldDB" id="H5XCA7"/>
<evidence type="ECO:0000313" key="3">
    <source>
        <dbReference type="Proteomes" id="UP000002791"/>
    </source>
</evidence>
<keyword evidence="3" id="KW-1185">Reference proteome</keyword>
<keyword evidence="1" id="KW-0472">Membrane</keyword>
<dbReference type="OrthoDB" id="141050at2"/>
<feature type="transmembrane region" description="Helical" evidence="1">
    <location>
        <begin position="93"/>
        <end position="111"/>
    </location>
</feature>
<keyword evidence="1" id="KW-1133">Transmembrane helix</keyword>
<gene>
    <name evidence="2" type="ORF">SaccyDRAFT_0171</name>
</gene>
<feature type="transmembrane region" description="Helical" evidence="1">
    <location>
        <begin position="12"/>
        <end position="33"/>
    </location>
</feature>
<sequence length="518" mass="55304">MERKERITDPTRRATSLVVAGAALLAAGIFVVVKDSLIDDAYITLSYAKNLAVHGEWGLVPGMQANSATSPLNVLLLGALTLLTRVSGAAHPVLALGALTVLATAVLAWGWTRLARAYRLPWPVALLGVLVVLANPFVLSAIGLEVLLIPMVLVLLTVFAVEGRPMAFGVAAALAVLTRLDLVVFVLVVALCAGPIRRRIGRAVSTAVAVSAPWYVFSWIVLGSAVPDTLVIKQEQEGLFGRWTYATGPVMYYLGQEFAVLMAFAPALVGLVAWFGLVGLRLARRWTRFPDLSALIGLGGGAIAYYLVYTALGVGPYHWYYVAPTTAMGMFTVAALGVWLVKAREDARLVERTPLAALGVVVAFVVGAVAVDASRGVPWRSPVIFGNWASASDYAHVGRELGERVGGDTVLSPGEIGTLAYHCECRIVDVFSDRGRVAELVEKRVAEAGPVSSALLELNYLFFDDGVERAQVDHRLRYERGPGGGENTWQVHSDALGVGHFTLVTEEGRGPGAHTATR</sequence>
<protein>
    <recommendedName>
        <fullName evidence="4">Glycosyltransferase RgtA/B/C/D-like domain-containing protein</fullName>
    </recommendedName>
</protein>
<feature type="transmembrane region" description="Helical" evidence="1">
    <location>
        <begin position="258"/>
        <end position="280"/>
    </location>
</feature>